<sequence length="282" mass="31067">MRRLEKSELLLYIKTFIGLCRPIGIPIGIITMLAAIVSANGFSLSILPIATLVTLVSFYVGFAPNDYFDSETDENNPRKGGIQGEVVDQRKEMIAKWVTIFSIISAFILSLILPRTASIALIILTILSLMYSAPPIRLKGRPFLDSFVNFLMAYATFAIGVGLTGASFSDIIPGAMWFSLIYGGGGHALAAVMDYQPDKRADITTIAVESGKKIPIALFQLSILLALALEAWSQETKIFLLLTFHGLTLAALKPQREHIERLVYIGTAIMMIYGTIWIYLRI</sequence>
<dbReference type="Gene3D" id="1.10.357.140">
    <property type="entry name" value="UbiA prenyltransferase"/>
    <property type="match status" value="1"/>
</dbReference>
<feature type="transmembrane region" description="Helical" evidence="5">
    <location>
        <begin position="262"/>
        <end position="280"/>
    </location>
</feature>
<evidence type="ECO:0000313" key="6">
    <source>
        <dbReference type="EMBL" id="QGA80754.1"/>
    </source>
</evidence>
<reference evidence="7" key="1">
    <citation type="submission" date="2019-05" db="EMBL/GenBank/DDBJ databases">
        <title>Candidatus Nanohalobium constans, a novel model system to study the DPANN nano-sized archaea: genomic and physiological characterization of a nanoarchaeon co-cultured with its chitinotrophic host.</title>
        <authorList>
            <person name="La Cono V."/>
            <person name="Arcadi E."/>
            <person name="Crisafi F."/>
            <person name="Denaro R."/>
            <person name="La Spada G."/>
            <person name="Messina E."/>
            <person name="Smedile F."/>
            <person name="Toshchakov S.V."/>
            <person name="Shevchenko M.A."/>
            <person name="Golyshin P.N."/>
            <person name="Golyshina O.V."/>
            <person name="Ferrer M."/>
            <person name="Rohde M."/>
            <person name="Mushegian A."/>
            <person name="Sorokin D.Y."/>
            <person name="Giuliano L."/>
            <person name="Yakimov M.M."/>
        </authorList>
    </citation>
    <scope>NUCLEOTIDE SEQUENCE [LARGE SCALE GENOMIC DNA]</scope>
    <source>
        <strain evidence="7">LC1Nh</strain>
    </source>
</reference>
<accession>A0A5Q0UGN1</accession>
<gene>
    <name evidence="6" type="primary">ubiA</name>
    <name evidence="6" type="ORF">LC1Nh_0870</name>
</gene>
<feature type="transmembrane region" description="Helical" evidence="5">
    <location>
        <begin position="12"/>
        <end position="36"/>
    </location>
</feature>
<feature type="transmembrane region" description="Helical" evidence="5">
    <location>
        <begin position="214"/>
        <end position="232"/>
    </location>
</feature>
<feature type="transmembrane region" description="Helical" evidence="5">
    <location>
        <begin position="148"/>
        <end position="168"/>
    </location>
</feature>
<name>A0A5Q0UGN1_9ARCH</name>
<dbReference type="AlphaFoldDB" id="A0A5Q0UGN1"/>
<feature type="transmembrane region" description="Helical" evidence="5">
    <location>
        <begin position="94"/>
        <end position="113"/>
    </location>
</feature>
<organism evidence="6 7">
    <name type="scientific">Candidatus Nanohalobium constans</name>
    <dbReference type="NCBI Taxonomy" id="2565781"/>
    <lineage>
        <taxon>Archaea</taxon>
        <taxon>Candidatus Nanohalarchaeota</taxon>
        <taxon>Candidatus Nanohalobia</taxon>
        <taxon>Candidatus Nanohalobiales</taxon>
        <taxon>Candidatus Nanohalobiaceae</taxon>
        <taxon>Candidatus Nanohalobium</taxon>
    </lineage>
</organism>
<dbReference type="InterPro" id="IPR044878">
    <property type="entry name" value="UbiA_sf"/>
</dbReference>
<feature type="transmembrane region" description="Helical" evidence="5">
    <location>
        <begin position="119"/>
        <end position="136"/>
    </location>
</feature>
<dbReference type="KEGG" id="ncon:LC1Nh_0870"/>
<feature type="transmembrane region" description="Helical" evidence="5">
    <location>
        <begin position="42"/>
        <end position="62"/>
    </location>
</feature>
<keyword evidence="6" id="KW-0808">Transferase</keyword>
<evidence type="ECO:0000256" key="5">
    <source>
        <dbReference type="SAM" id="Phobius"/>
    </source>
</evidence>
<comment type="subcellular location">
    <subcellularLocation>
        <location evidence="1">Cell membrane</location>
        <topology evidence="1">Multi-pass membrane protein</topology>
    </subcellularLocation>
</comment>
<evidence type="ECO:0000256" key="2">
    <source>
        <dbReference type="ARBA" id="ARBA00022692"/>
    </source>
</evidence>
<evidence type="ECO:0000256" key="1">
    <source>
        <dbReference type="ARBA" id="ARBA00004651"/>
    </source>
</evidence>
<dbReference type="InterPro" id="IPR000537">
    <property type="entry name" value="UbiA_prenyltransferase"/>
</dbReference>
<proteinExistence type="predicted"/>
<dbReference type="GO" id="GO:0016765">
    <property type="term" value="F:transferase activity, transferring alkyl or aryl (other than methyl) groups"/>
    <property type="evidence" value="ECO:0007669"/>
    <property type="project" value="InterPro"/>
</dbReference>
<feature type="transmembrane region" description="Helical" evidence="5">
    <location>
        <begin position="174"/>
        <end position="193"/>
    </location>
</feature>
<evidence type="ECO:0000313" key="7">
    <source>
        <dbReference type="Proteomes" id="UP000377803"/>
    </source>
</evidence>
<keyword evidence="2 5" id="KW-0812">Transmembrane</keyword>
<dbReference type="Pfam" id="PF01040">
    <property type="entry name" value="UbiA"/>
    <property type="match status" value="1"/>
</dbReference>
<protein>
    <submittedName>
        <fullName evidence="6">4-hydroxybenzoate polyprenyltransferase</fullName>
    </submittedName>
</protein>
<dbReference type="EMBL" id="CP040089">
    <property type="protein sequence ID" value="QGA80754.1"/>
    <property type="molecule type" value="Genomic_DNA"/>
</dbReference>
<evidence type="ECO:0000256" key="3">
    <source>
        <dbReference type="ARBA" id="ARBA00022989"/>
    </source>
</evidence>
<keyword evidence="7" id="KW-1185">Reference proteome</keyword>
<keyword evidence="4 5" id="KW-0472">Membrane</keyword>
<dbReference type="Proteomes" id="UP000377803">
    <property type="component" value="Chromosome"/>
</dbReference>
<dbReference type="GO" id="GO:0005886">
    <property type="term" value="C:plasma membrane"/>
    <property type="evidence" value="ECO:0007669"/>
    <property type="project" value="UniProtKB-SubCell"/>
</dbReference>
<evidence type="ECO:0000256" key="4">
    <source>
        <dbReference type="ARBA" id="ARBA00023136"/>
    </source>
</evidence>
<keyword evidence="3 5" id="KW-1133">Transmembrane helix</keyword>